<feature type="domain" description="DUF7580" evidence="2">
    <location>
        <begin position="365"/>
        <end position="625"/>
    </location>
</feature>
<feature type="compositionally biased region" description="Polar residues" evidence="1">
    <location>
        <begin position="509"/>
        <end position="518"/>
    </location>
</feature>
<dbReference type="Proteomes" id="UP001152607">
    <property type="component" value="Unassembled WGS sequence"/>
</dbReference>
<evidence type="ECO:0000313" key="3">
    <source>
        <dbReference type="EMBL" id="CAI6287040.1"/>
    </source>
</evidence>
<dbReference type="AlphaFoldDB" id="A0A9W4U5B6"/>
<reference evidence="3" key="1">
    <citation type="submission" date="2023-01" db="EMBL/GenBank/DDBJ databases">
        <authorList>
            <person name="Van Ghelder C."/>
            <person name="Rancurel C."/>
        </authorList>
    </citation>
    <scope>NUCLEOTIDE SEQUENCE</scope>
    <source>
        <strain evidence="3">CNCM I-4278</strain>
    </source>
</reference>
<dbReference type="OrthoDB" id="3565018at2759"/>
<feature type="region of interest" description="Disordered" evidence="1">
    <location>
        <begin position="270"/>
        <end position="364"/>
    </location>
</feature>
<feature type="compositionally biased region" description="Polar residues" evidence="1">
    <location>
        <begin position="332"/>
        <end position="362"/>
    </location>
</feature>
<protein>
    <recommendedName>
        <fullName evidence="2">DUF7580 domain-containing protein</fullName>
    </recommendedName>
</protein>
<feature type="compositionally biased region" description="Polar residues" evidence="1">
    <location>
        <begin position="270"/>
        <end position="286"/>
    </location>
</feature>
<sequence>MEVAGVVLGAIPIILYALDNYSKAWDPLKGIVRWKETIETTRLQLILERQKLYITLASLGIQVAETTTLTEVERALQINQPSNWRDFMIIIRQMDDLLHRVAKDLYPDVKGPPSWEDAKSERANWEWRRVKRSFGTSRRKEVFKTLRYYNSALQDCKLEKREALLDTENRIVNQVRTRFDESKTLYTRKNARLVHKAISSSFDCKCNAPHEGCMQLQWHSNTPVDAEKFHMILSSRSQQQPEIMWQAVAINIEHAVLEHQKSSDIQVSIPDLSNSTTQTSNDNEPTPTVPLEPPKKKGVRFLGVHITRERSKRLSGRFRSRSTSSSKDSNHHITSTPTMSQSSLGTNSNTGSVDTSPSSRGTSPAPAIKLCSMLGKASTFQSTITLIPILDANTTEQLRIISMDHPPQSITAPARRPINLDALLTRQRDDITKQRLRLNRKRRFAVASALTWAVIHLGDSPWLDKILASDNIRFFLEQEESTSPAQLSDHPYLANIFPPSSLPADDESSNPTPENQSYGKQIQNLTLYTLAIRLIELGRDKSLAQLRQEYQSITGERAKTTPNLLDDFEVARFHIRELELDPGIAYSHATDRCLRFIFPGSADTNTFENRSFRDLFFSDVVAPVQATYELIPGSYTQV</sequence>
<feature type="compositionally biased region" description="Basic residues" evidence="1">
    <location>
        <begin position="310"/>
        <end position="320"/>
    </location>
</feature>
<accession>A0A9W4U5B6</accession>
<evidence type="ECO:0000313" key="4">
    <source>
        <dbReference type="Proteomes" id="UP001152607"/>
    </source>
</evidence>
<dbReference type="Pfam" id="PF24476">
    <property type="entry name" value="DUF7580"/>
    <property type="match status" value="1"/>
</dbReference>
<dbReference type="PANTHER" id="PTHR35186">
    <property type="entry name" value="ANK_REP_REGION DOMAIN-CONTAINING PROTEIN"/>
    <property type="match status" value="1"/>
</dbReference>
<proteinExistence type="predicted"/>
<evidence type="ECO:0000259" key="2">
    <source>
        <dbReference type="Pfam" id="PF24476"/>
    </source>
</evidence>
<dbReference type="EMBL" id="CAOQHR010000001">
    <property type="protein sequence ID" value="CAI6287040.1"/>
    <property type="molecule type" value="Genomic_DNA"/>
</dbReference>
<keyword evidence="4" id="KW-1185">Reference proteome</keyword>
<comment type="caution">
    <text evidence="3">The sequence shown here is derived from an EMBL/GenBank/DDBJ whole genome shotgun (WGS) entry which is preliminary data.</text>
</comment>
<name>A0A9W4U5B6_9PLEO</name>
<dbReference type="PANTHER" id="PTHR35186:SF4">
    <property type="entry name" value="PRION-INHIBITION AND PROPAGATION HELO DOMAIN-CONTAINING PROTEIN"/>
    <property type="match status" value="1"/>
</dbReference>
<evidence type="ECO:0000256" key="1">
    <source>
        <dbReference type="SAM" id="MobiDB-lite"/>
    </source>
</evidence>
<dbReference type="InterPro" id="IPR056002">
    <property type="entry name" value="DUF7580"/>
</dbReference>
<gene>
    <name evidence="3" type="ORF">PDIGIT_LOCUS2339</name>
</gene>
<organism evidence="3 4">
    <name type="scientific">Periconia digitata</name>
    <dbReference type="NCBI Taxonomy" id="1303443"/>
    <lineage>
        <taxon>Eukaryota</taxon>
        <taxon>Fungi</taxon>
        <taxon>Dikarya</taxon>
        <taxon>Ascomycota</taxon>
        <taxon>Pezizomycotina</taxon>
        <taxon>Dothideomycetes</taxon>
        <taxon>Pleosporomycetidae</taxon>
        <taxon>Pleosporales</taxon>
        <taxon>Massarineae</taxon>
        <taxon>Periconiaceae</taxon>
        <taxon>Periconia</taxon>
    </lineage>
</organism>
<feature type="region of interest" description="Disordered" evidence="1">
    <location>
        <begin position="498"/>
        <end position="518"/>
    </location>
</feature>